<evidence type="ECO:0000256" key="6">
    <source>
        <dbReference type="PIRSR" id="PIRSR001430-2"/>
    </source>
</evidence>
<dbReference type="PIRSF" id="PIRSF001430">
    <property type="entry name" value="tRNA_psdUrid_synth"/>
    <property type="match status" value="1"/>
</dbReference>
<dbReference type="Proteomes" id="UP000193450">
    <property type="component" value="Chromosome"/>
</dbReference>
<dbReference type="InterPro" id="IPR020103">
    <property type="entry name" value="PsdUridine_synth_cat_dom_sf"/>
</dbReference>
<dbReference type="FunFam" id="3.30.70.580:FF:000001">
    <property type="entry name" value="tRNA pseudouridine synthase A"/>
    <property type="match status" value="1"/>
</dbReference>
<name>A0A1X9ND21_9GAMM</name>
<evidence type="ECO:0000256" key="2">
    <source>
        <dbReference type="ARBA" id="ARBA00022694"/>
    </source>
</evidence>
<feature type="domain" description="Pseudouridine synthase I TruA alpha/beta" evidence="8">
    <location>
        <begin position="159"/>
        <end position="259"/>
    </location>
</feature>
<dbReference type="GO" id="GO:0160147">
    <property type="term" value="F:tRNA pseudouridine(38-40) synthase activity"/>
    <property type="evidence" value="ECO:0007669"/>
    <property type="project" value="UniProtKB-EC"/>
</dbReference>
<comment type="similarity">
    <text evidence="1 4 7">Belongs to the tRNA pseudouridine synthase TruA family.</text>
</comment>
<dbReference type="GO" id="GO:0003723">
    <property type="term" value="F:RNA binding"/>
    <property type="evidence" value="ECO:0007669"/>
    <property type="project" value="InterPro"/>
</dbReference>
<protein>
    <recommendedName>
        <fullName evidence="4">tRNA pseudouridine synthase A</fullName>
        <ecNumber evidence="4">5.4.99.12</ecNumber>
    </recommendedName>
    <alternativeName>
        <fullName evidence="4">tRNA pseudouridine(38-40) synthase</fullName>
    </alternativeName>
    <alternativeName>
        <fullName evidence="4">tRNA pseudouridylate synthase I</fullName>
    </alternativeName>
    <alternativeName>
        <fullName evidence="4">tRNA-uridine isomerase I</fullName>
    </alternativeName>
</protein>
<dbReference type="RefSeq" id="WP_085760127.1">
    <property type="nucleotide sequence ID" value="NZ_CP019343.1"/>
</dbReference>
<comment type="function">
    <text evidence="4">Formation of pseudouridine at positions 38, 39 and 40 in the anticodon stem and loop of transfer RNAs.</text>
</comment>
<keyword evidence="10" id="KW-1185">Reference proteome</keyword>
<dbReference type="InterPro" id="IPR001406">
    <property type="entry name" value="PsdUridine_synth_TruA"/>
</dbReference>
<dbReference type="SUPFAM" id="SSF55120">
    <property type="entry name" value="Pseudouridine synthase"/>
    <property type="match status" value="1"/>
</dbReference>
<reference evidence="9 10" key="1">
    <citation type="submission" date="2016-11" db="EMBL/GenBank/DDBJ databases">
        <title>Trade-off between light-utilization and light-protection in marine flavobacteria.</title>
        <authorList>
            <person name="Kumagai Y."/>
        </authorList>
    </citation>
    <scope>NUCLEOTIDE SEQUENCE [LARGE SCALE GENOMIC DNA]</scope>
    <source>
        <strain evidence="9 10">NBRC 107125</strain>
    </source>
</reference>
<dbReference type="KEGG" id="osg:BST96_18610"/>
<dbReference type="HAMAP" id="MF_00171">
    <property type="entry name" value="TruA"/>
    <property type="match status" value="1"/>
</dbReference>
<comment type="catalytic activity">
    <reaction evidence="4 7">
        <text>uridine(38/39/40) in tRNA = pseudouridine(38/39/40) in tRNA</text>
        <dbReference type="Rhea" id="RHEA:22376"/>
        <dbReference type="Rhea" id="RHEA-COMP:10085"/>
        <dbReference type="Rhea" id="RHEA-COMP:10087"/>
        <dbReference type="ChEBI" id="CHEBI:65314"/>
        <dbReference type="ChEBI" id="CHEBI:65315"/>
        <dbReference type="EC" id="5.4.99.12"/>
    </reaction>
</comment>
<dbReference type="PANTHER" id="PTHR11142:SF0">
    <property type="entry name" value="TRNA PSEUDOURIDINE SYNTHASE-LIKE 1"/>
    <property type="match status" value="1"/>
</dbReference>
<evidence type="ECO:0000313" key="9">
    <source>
        <dbReference type="EMBL" id="ARN75930.1"/>
    </source>
</evidence>
<dbReference type="EMBL" id="CP019343">
    <property type="protein sequence ID" value="ARN75930.1"/>
    <property type="molecule type" value="Genomic_DNA"/>
</dbReference>
<evidence type="ECO:0000313" key="10">
    <source>
        <dbReference type="Proteomes" id="UP000193450"/>
    </source>
</evidence>
<dbReference type="AlphaFoldDB" id="A0A1X9ND21"/>
<sequence length="276" mass="30212">MNKPPFTAQFNLGDRVAMAVSYDGSAFHGWQSQRKPQVATVQEALEQALSKIADAPVIVQCAGRTDAGVHASHQIVHFDSPAERGEKAWVSGGNTHLPANIAIHWAKPVPESFHARFSATARRYRYVILNSPARSALLSGGVTWENRPLDEQAMHRAGQLLLGELDFTSYRAVACQSRTPMRNVHFIEVSRSGDRVMIDIQANAFLHHMVRNIAGVLIDIGAGIKPVQWAEEVLLAKDRSAAAVTAPPFGLYLVGVTYPDHFQLPHSGPGPWFLSP</sequence>
<dbReference type="Gene3D" id="3.30.70.580">
    <property type="entry name" value="Pseudouridine synthase I, catalytic domain, N-terminal subdomain"/>
    <property type="match status" value="1"/>
</dbReference>
<evidence type="ECO:0000256" key="4">
    <source>
        <dbReference type="HAMAP-Rule" id="MF_00171"/>
    </source>
</evidence>
<dbReference type="STRING" id="716816.BST96_18610"/>
<dbReference type="Gene3D" id="3.30.70.660">
    <property type="entry name" value="Pseudouridine synthase I, catalytic domain, C-terminal subdomain"/>
    <property type="match status" value="1"/>
</dbReference>
<keyword evidence="3 4" id="KW-0413">Isomerase</keyword>
<dbReference type="PANTHER" id="PTHR11142">
    <property type="entry name" value="PSEUDOURIDYLATE SYNTHASE"/>
    <property type="match status" value="1"/>
</dbReference>
<dbReference type="Pfam" id="PF01416">
    <property type="entry name" value="PseudoU_synth_1"/>
    <property type="match status" value="2"/>
</dbReference>
<dbReference type="InterPro" id="IPR020094">
    <property type="entry name" value="TruA/RsuA/RluB/E/F_N"/>
</dbReference>
<dbReference type="OrthoDB" id="9811823at2"/>
<evidence type="ECO:0000259" key="8">
    <source>
        <dbReference type="Pfam" id="PF01416"/>
    </source>
</evidence>
<dbReference type="NCBIfam" id="TIGR00071">
    <property type="entry name" value="hisT_truA"/>
    <property type="match status" value="1"/>
</dbReference>
<keyword evidence="2 4" id="KW-0819">tRNA processing</keyword>
<dbReference type="GO" id="GO:0031119">
    <property type="term" value="P:tRNA pseudouridine synthesis"/>
    <property type="evidence" value="ECO:0007669"/>
    <property type="project" value="UniProtKB-UniRule"/>
</dbReference>
<organism evidence="9 10">
    <name type="scientific">Oceanicoccus sagamiensis</name>
    <dbReference type="NCBI Taxonomy" id="716816"/>
    <lineage>
        <taxon>Bacteria</taxon>
        <taxon>Pseudomonadati</taxon>
        <taxon>Pseudomonadota</taxon>
        <taxon>Gammaproteobacteria</taxon>
        <taxon>Cellvibrionales</taxon>
        <taxon>Spongiibacteraceae</taxon>
        <taxon>Oceanicoccus</taxon>
    </lineage>
</organism>
<feature type="active site" description="Nucleophile" evidence="4 5">
    <location>
        <position position="66"/>
    </location>
</feature>
<evidence type="ECO:0000256" key="1">
    <source>
        <dbReference type="ARBA" id="ARBA00009375"/>
    </source>
</evidence>
<feature type="domain" description="Pseudouridine synthase I TruA alpha/beta" evidence="8">
    <location>
        <begin position="18"/>
        <end position="117"/>
    </location>
</feature>
<evidence type="ECO:0000256" key="3">
    <source>
        <dbReference type="ARBA" id="ARBA00023235"/>
    </source>
</evidence>
<proteinExistence type="inferred from homology"/>
<dbReference type="InterPro" id="IPR020095">
    <property type="entry name" value="PsdUridine_synth_TruA_C"/>
</dbReference>
<dbReference type="EC" id="5.4.99.12" evidence="4"/>
<comment type="caution">
    <text evidence="4">Lacks conserved residue(s) required for the propagation of feature annotation.</text>
</comment>
<evidence type="ECO:0000256" key="7">
    <source>
        <dbReference type="RuleBase" id="RU003792"/>
    </source>
</evidence>
<dbReference type="CDD" id="cd02570">
    <property type="entry name" value="PseudoU_synth_EcTruA"/>
    <property type="match status" value="1"/>
</dbReference>
<gene>
    <name evidence="4" type="primary">truA</name>
    <name evidence="9" type="ORF">BST96_18610</name>
</gene>
<evidence type="ECO:0000256" key="5">
    <source>
        <dbReference type="PIRSR" id="PIRSR001430-1"/>
    </source>
</evidence>
<comment type="subunit">
    <text evidence="4">Homodimer.</text>
</comment>
<dbReference type="InterPro" id="IPR020097">
    <property type="entry name" value="PsdUridine_synth_TruA_a/b_dom"/>
</dbReference>
<feature type="binding site" evidence="4 6">
    <location>
        <position position="124"/>
    </location>
    <ligand>
        <name>substrate</name>
    </ligand>
</feature>
<accession>A0A1X9ND21</accession>